<gene>
    <name evidence="2" type="primary">pbpE</name>
    <name evidence="2" type="ORF">Mal4_48690</name>
</gene>
<dbReference type="AlphaFoldDB" id="A0A517ZDG2"/>
<dbReference type="Gene3D" id="3.40.710.10">
    <property type="entry name" value="DD-peptidase/beta-lactamase superfamily"/>
    <property type="match status" value="1"/>
</dbReference>
<dbReference type="Pfam" id="PF00144">
    <property type="entry name" value="Beta-lactamase"/>
    <property type="match status" value="1"/>
</dbReference>
<proteinExistence type="predicted"/>
<dbReference type="SUPFAM" id="SSF56601">
    <property type="entry name" value="beta-lactamase/transpeptidase-like"/>
    <property type="match status" value="1"/>
</dbReference>
<name>A0A517ZDG2_9PLAN</name>
<evidence type="ECO:0000313" key="2">
    <source>
        <dbReference type="EMBL" id="QDU40511.1"/>
    </source>
</evidence>
<dbReference type="InterPro" id="IPR050491">
    <property type="entry name" value="AmpC-like"/>
</dbReference>
<sequence>MATQAQAGLTRPVTRRSFLAAAALAPMLWRSSAADDAADLPDRLTGVAAADAGVVREAVVDFMTRHEVPGLSLALAKDGELKVQGTFGFADRKEQQPVRPDHRFRIASISKPITSVAIFKLIEEDRLSLNDRVFADARLLANYLDGPLAGDEENRQRLETITIAHLLEHTCGGWGNRQRDPMFVREALDLDHAGLIRWVLANRPLDHAPGEEYSYSNFGYCLLGRVIEAVTGMSYEGYVQQTLLKPAGVRAIVVGDRELDKRLPDEVRYYGDGDDPYGRAMDVRRMDSHGGWVASASELVRFGVHVDGNGPPADLLEEATLKAMTTPSSANDGYARGWAVNRANNWWHVGSFNGAASILVRTHHGYNWAVLVNTRRRDGDFIRDLDRLPWQVLRAIRTWPSDDLFRRV</sequence>
<dbReference type="KEGG" id="mri:Mal4_48690"/>
<organism evidence="2 3">
    <name type="scientific">Maioricimonas rarisocia</name>
    <dbReference type="NCBI Taxonomy" id="2528026"/>
    <lineage>
        <taxon>Bacteria</taxon>
        <taxon>Pseudomonadati</taxon>
        <taxon>Planctomycetota</taxon>
        <taxon>Planctomycetia</taxon>
        <taxon>Planctomycetales</taxon>
        <taxon>Planctomycetaceae</taxon>
        <taxon>Maioricimonas</taxon>
    </lineage>
</organism>
<keyword evidence="3" id="KW-1185">Reference proteome</keyword>
<protein>
    <submittedName>
        <fullName evidence="2">Penicillin-binding protein 4</fullName>
    </submittedName>
</protein>
<dbReference type="PANTHER" id="PTHR46825">
    <property type="entry name" value="D-ALANYL-D-ALANINE-CARBOXYPEPTIDASE/ENDOPEPTIDASE AMPH"/>
    <property type="match status" value="1"/>
</dbReference>
<feature type="domain" description="Beta-lactamase-related" evidence="1">
    <location>
        <begin position="56"/>
        <end position="384"/>
    </location>
</feature>
<dbReference type="InterPro" id="IPR012338">
    <property type="entry name" value="Beta-lactam/transpept-like"/>
</dbReference>
<accession>A0A517ZDG2</accession>
<dbReference type="EMBL" id="CP036275">
    <property type="protein sequence ID" value="QDU40511.1"/>
    <property type="molecule type" value="Genomic_DNA"/>
</dbReference>
<dbReference type="InterPro" id="IPR001466">
    <property type="entry name" value="Beta-lactam-related"/>
</dbReference>
<evidence type="ECO:0000313" key="3">
    <source>
        <dbReference type="Proteomes" id="UP000320496"/>
    </source>
</evidence>
<reference evidence="2 3" key="1">
    <citation type="submission" date="2019-02" db="EMBL/GenBank/DDBJ databases">
        <title>Deep-cultivation of Planctomycetes and their phenomic and genomic characterization uncovers novel biology.</title>
        <authorList>
            <person name="Wiegand S."/>
            <person name="Jogler M."/>
            <person name="Boedeker C."/>
            <person name="Pinto D."/>
            <person name="Vollmers J."/>
            <person name="Rivas-Marin E."/>
            <person name="Kohn T."/>
            <person name="Peeters S.H."/>
            <person name="Heuer A."/>
            <person name="Rast P."/>
            <person name="Oberbeckmann S."/>
            <person name="Bunk B."/>
            <person name="Jeske O."/>
            <person name="Meyerdierks A."/>
            <person name="Storesund J.E."/>
            <person name="Kallscheuer N."/>
            <person name="Luecker S."/>
            <person name="Lage O.M."/>
            <person name="Pohl T."/>
            <person name="Merkel B.J."/>
            <person name="Hornburger P."/>
            <person name="Mueller R.-W."/>
            <person name="Bruemmer F."/>
            <person name="Labrenz M."/>
            <person name="Spormann A.M."/>
            <person name="Op den Camp H."/>
            <person name="Overmann J."/>
            <person name="Amann R."/>
            <person name="Jetten M.S.M."/>
            <person name="Mascher T."/>
            <person name="Medema M.H."/>
            <person name="Devos D.P."/>
            <person name="Kaster A.-K."/>
            <person name="Ovreas L."/>
            <person name="Rohde M."/>
            <person name="Galperin M.Y."/>
            <person name="Jogler C."/>
        </authorList>
    </citation>
    <scope>NUCLEOTIDE SEQUENCE [LARGE SCALE GENOMIC DNA]</scope>
    <source>
        <strain evidence="2 3">Mal4</strain>
    </source>
</reference>
<dbReference type="Proteomes" id="UP000320496">
    <property type="component" value="Chromosome"/>
</dbReference>
<evidence type="ECO:0000259" key="1">
    <source>
        <dbReference type="Pfam" id="PF00144"/>
    </source>
</evidence>
<dbReference type="PANTHER" id="PTHR46825:SF7">
    <property type="entry name" value="D-ALANYL-D-ALANINE CARBOXYPEPTIDASE"/>
    <property type="match status" value="1"/>
</dbReference>